<feature type="binding site" evidence="8">
    <location>
        <begin position="234"/>
        <end position="238"/>
    </location>
    <ligand>
        <name>GTP</name>
        <dbReference type="ChEBI" id="CHEBI:37565"/>
        <label>2</label>
    </ligand>
</feature>
<evidence type="ECO:0000256" key="3">
    <source>
        <dbReference type="ARBA" id="ARBA00022517"/>
    </source>
</evidence>
<dbReference type="FunFam" id="3.40.50.300:FF:000040">
    <property type="entry name" value="GTPase Der"/>
    <property type="match status" value="1"/>
</dbReference>
<name>A0A6L6PKR0_9BURK</name>
<dbReference type="InterPro" id="IPR032859">
    <property type="entry name" value="KH_dom-like"/>
</dbReference>
<evidence type="ECO:0000256" key="1">
    <source>
        <dbReference type="ARBA" id="ARBA00008279"/>
    </source>
</evidence>
<evidence type="ECO:0000259" key="11">
    <source>
        <dbReference type="PROSITE" id="PS51712"/>
    </source>
</evidence>
<feature type="binding site" evidence="8">
    <location>
        <begin position="299"/>
        <end position="302"/>
    </location>
    <ligand>
        <name>GTP</name>
        <dbReference type="ChEBI" id="CHEBI:37565"/>
        <label>2</label>
    </ligand>
</feature>
<dbReference type="Proteomes" id="UP000475582">
    <property type="component" value="Unassembled WGS sequence"/>
</dbReference>
<dbReference type="FunFam" id="3.30.300.20:FF:000004">
    <property type="entry name" value="GTPase Der"/>
    <property type="match status" value="1"/>
</dbReference>
<dbReference type="InterPro" id="IPR027417">
    <property type="entry name" value="P-loop_NTPase"/>
</dbReference>
<evidence type="ECO:0000256" key="7">
    <source>
        <dbReference type="ARBA" id="ARBA00032345"/>
    </source>
</evidence>
<dbReference type="InterPro" id="IPR003593">
    <property type="entry name" value="AAA+_ATPase"/>
</dbReference>
<dbReference type="PROSITE" id="PS51712">
    <property type="entry name" value="G_ENGA"/>
    <property type="match status" value="2"/>
</dbReference>
<evidence type="ECO:0000256" key="4">
    <source>
        <dbReference type="ARBA" id="ARBA00022737"/>
    </source>
</evidence>
<keyword evidence="13" id="KW-1185">Reference proteome</keyword>
<evidence type="ECO:0000313" key="12">
    <source>
        <dbReference type="EMBL" id="MTV39542.1"/>
    </source>
</evidence>
<dbReference type="OrthoDB" id="9805918at2"/>
<comment type="function">
    <text evidence="8 10">GTPase that plays an essential role in the late steps of ribosome biogenesis.</text>
</comment>
<dbReference type="HAMAP" id="MF_00195">
    <property type="entry name" value="GTPase_Der"/>
    <property type="match status" value="1"/>
</dbReference>
<dbReference type="GO" id="GO:0043022">
    <property type="term" value="F:ribosome binding"/>
    <property type="evidence" value="ECO:0007669"/>
    <property type="project" value="TreeGrafter"/>
</dbReference>
<dbReference type="SMART" id="SM00382">
    <property type="entry name" value="AAA"/>
    <property type="match status" value="2"/>
</dbReference>
<dbReference type="GO" id="GO:0042254">
    <property type="term" value="P:ribosome biogenesis"/>
    <property type="evidence" value="ECO:0007669"/>
    <property type="project" value="UniProtKB-KW"/>
</dbReference>
<dbReference type="Pfam" id="PF01926">
    <property type="entry name" value="MMR_HSR1"/>
    <property type="match status" value="2"/>
</dbReference>
<keyword evidence="5 8" id="KW-0547">Nucleotide-binding</keyword>
<feature type="binding site" evidence="8">
    <location>
        <begin position="56"/>
        <end position="60"/>
    </location>
    <ligand>
        <name>GTP</name>
        <dbReference type="ChEBI" id="CHEBI:37565"/>
        <label>1</label>
    </ligand>
</feature>
<evidence type="ECO:0000256" key="8">
    <source>
        <dbReference type="HAMAP-Rule" id="MF_00195"/>
    </source>
</evidence>
<dbReference type="PANTHER" id="PTHR43834:SF6">
    <property type="entry name" value="GTPASE DER"/>
    <property type="match status" value="1"/>
</dbReference>
<dbReference type="InterPro" id="IPR016484">
    <property type="entry name" value="GTPase_Der"/>
</dbReference>
<comment type="similarity">
    <text evidence="1 8 9 10">Belongs to the TRAFAC class TrmE-Era-EngA-EngB-Septin-like GTPase superfamily. EngA (Der) GTPase family.</text>
</comment>
<dbReference type="Gene3D" id="3.40.50.300">
    <property type="entry name" value="P-loop containing nucleotide triphosphate hydrolases"/>
    <property type="match status" value="2"/>
</dbReference>
<gene>
    <name evidence="8 12" type="primary">der</name>
    <name evidence="12" type="ORF">GM676_18420</name>
</gene>
<feature type="domain" description="EngA-type G" evidence="11">
    <location>
        <begin position="3"/>
        <end position="167"/>
    </location>
</feature>
<dbReference type="CDD" id="cd01894">
    <property type="entry name" value="EngA1"/>
    <property type="match status" value="1"/>
</dbReference>
<dbReference type="GO" id="GO:0005525">
    <property type="term" value="F:GTP binding"/>
    <property type="evidence" value="ECO:0007669"/>
    <property type="project" value="UniProtKB-UniRule"/>
</dbReference>
<accession>A0A6L6PKR0</accession>
<dbReference type="InterPro" id="IPR006073">
    <property type="entry name" value="GTP-bd"/>
</dbReference>
<evidence type="ECO:0000256" key="2">
    <source>
        <dbReference type="ARBA" id="ARBA00020953"/>
    </source>
</evidence>
<evidence type="ECO:0000256" key="10">
    <source>
        <dbReference type="RuleBase" id="RU004481"/>
    </source>
</evidence>
<dbReference type="PRINTS" id="PR00326">
    <property type="entry name" value="GTP1OBG"/>
</dbReference>
<feature type="binding site" evidence="8">
    <location>
        <begin position="9"/>
        <end position="16"/>
    </location>
    <ligand>
        <name>GTP</name>
        <dbReference type="ChEBI" id="CHEBI:37565"/>
        <label>1</label>
    </ligand>
</feature>
<sequence length="448" mass="49568">MKPVIALVGRPNVGKSTLFNRLTRSRDALVADLPGLTRDRHYGEGRVGERPFLVIDTGGFEPVAKEGILHQMAKQTKQAVAEADVVVFLVDGRQGLTPHDKTITDFLRKSGRPVILVVNKAEGMRYTSVVADFYELGLGEPAVISSAHGDGVHDLVDLALDTAFEQRPEDPEELEKSDRGVKIALVGRPNVGKSTLINTLVGEERVIAFDMPGTTRDSIEIPFERDGKKYTLIDTAGIRRRGKVFEAIEKFSVVKTLQSISEANVVVLMLDAQQDISEQDAHIAGFVLETGRALVIAVNKWDGLESWQRDEIKIDIDRKLDFLGFAKMHFISALKAQGIGPLMKSLDQAYAAAFADLSTPKLTRALIEAVEKQEPKRKGSIRPKMRYAHQGGMNPPVIVIHGNALDAISEPYKRYLEKHFRETFNLVGTPLRIELRTGKNPFAKSSEK</sequence>
<dbReference type="CDD" id="cd01895">
    <property type="entry name" value="EngA2"/>
    <property type="match status" value="1"/>
</dbReference>
<keyword evidence="6 8" id="KW-0342">GTP-binding</keyword>
<evidence type="ECO:0000256" key="5">
    <source>
        <dbReference type="ARBA" id="ARBA00022741"/>
    </source>
</evidence>
<dbReference type="NCBIfam" id="TIGR00231">
    <property type="entry name" value="small_GTP"/>
    <property type="match status" value="2"/>
</dbReference>
<evidence type="ECO:0000256" key="6">
    <source>
        <dbReference type="ARBA" id="ARBA00023134"/>
    </source>
</evidence>
<dbReference type="Pfam" id="PF14714">
    <property type="entry name" value="KH_dom-like"/>
    <property type="match status" value="1"/>
</dbReference>
<feature type="binding site" evidence="8">
    <location>
        <begin position="119"/>
        <end position="122"/>
    </location>
    <ligand>
        <name>GTP</name>
        <dbReference type="ChEBI" id="CHEBI:37565"/>
        <label>1</label>
    </ligand>
</feature>
<dbReference type="PANTHER" id="PTHR43834">
    <property type="entry name" value="GTPASE DER"/>
    <property type="match status" value="1"/>
</dbReference>
<proteinExistence type="inferred from homology"/>
<keyword evidence="3 8" id="KW-0690">Ribosome biogenesis</keyword>
<comment type="subunit">
    <text evidence="8">Associates with the 50S ribosomal subunit.</text>
</comment>
<organism evidence="12 13">
    <name type="scientific">Duganella radicis</name>
    <dbReference type="NCBI Taxonomy" id="551988"/>
    <lineage>
        <taxon>Bacteria</taxon>
        <taxon>Pseudomonadati</taxon>
        <taxon>Pseudomonadota</taxon>
        <taxon>Betaproteobacteria</taxon>
        <taxon>Burkholderiales</taxon>
        <taxon>Oxalobacteraceae</taxon>
        <taxon>Telluria group</taxon>
        <taxon>Duganella</taxon>
    </lineage>
</organism>
<feature type="domain" description="EngA-type G" evidence="11">
    <location>
        <begin position="181"/>
        <end position="354"/>
    </location>
</feature>
<protein>
    <recommendedName>
        <fullName evidence="2 8">GTPase Der</fullName>
    </recommendedName>
    <alternativeName>
        <fullName evidence="7 8">GTP-binding protein EngA</fullName>
    </alternativeName>
</protein>
<dbReference type="SUPFAM" id="SSF52540">
    <property type="entry name" value="P-loop containing nucleoside triphosphate hydrolases"/>
    <property type="match status" value="2"/>
</dbReference>
<reference evidence="12 13" key="1">
    <citation type="submission" date="2019-11" db="EMBL/GenBank/DDBJ databases">
        <title>Type strains purchased from KCTC, JCM and DSMZ.</title>
        <authorList>
            <person name="Lu H."/>
        </authorList>
    </citation>
    <scope>NUCLEOTIDE SEQUENCE [LARGE SCALE GENOMIC DNA]</scope>
    <source>
        <strain evidence="12 13">KCTC 22382</strain>
    </source>
</reference>
<dbReference type="EMBL" id="WNKY01000021">
    <property type="protein sequence ID" value="MTV39542.1"/>
    <property type="molecule type" value="Genomic_DNA"/>
</dbReference>
<dbReference type="PIRSF" id="PIRSF006485">
    <property type="entry name" value="GTP-binding_EngA"/>
    <property type="match status" value="1"/>
</dbReference>
<dbReference type="InterPro" id="IPR005225">
    <property type="entry name" value="Small_GTP-bd"/>
</dbReference>
<dbReference type="Gene3D" id="3.30.300.20">
    <property type="match status" value="1"/>
</dbReference>
<keyword evidence="4 10" id="KW-0677">Repeat</keyword>
<dbReference type="InterPro" id="IPR031166">
    <property type="entry name" value="G_ENGA"/>
</dbReference>
<dbReference type="FunFam" id="3.40.50.300:FF:000057">
    <property type="entry name" value="GTPase Der"/>
    <property type="match status" value="1"/>
</dbReference>
<dbReference type="NCBIfam" id="TIGR03594">
    <property type="entry name" value="GTPase_EngA"/>
    <property type="match status" value="1"/>
</dbReference>
<dbReference type="AlphaFoldDB" id="A0A6L6PKR0"/>
<feature type="binding site" evidence="8">
    <location>
        <begin position="187"/>
        <end position="194"/>
    </location>
    <ligand>
        <name>GTP</name>
        <dbReference type="ChEBI" id="CHEBI:37565"/>
        <label>2</label>
    </ligand>
</feature>
<dbReference type="RefSeq" id="WP_155465291.1">
    <property type="nucleotide sequence ID" value="NZ_WNKY01000021.1"/>
</dbReference>
<comment type="caution">
    <text evidence="12">The sequence shown here is derived from an EMBL/GenBank/DDBJ whole genome shotgun (WGS) entry which is preliminary data.</text>
</comment>
<evidence type="ECO:0000256" key="9">
    <source>
        <dbReference type="PROSITE-ProRule" id="PRU01049"/>
    </source>
</evidence>
<evidence type="ECO:0000313" key="13">
    <source>
        <dbReference type="Proteomes" id="UP000475582"/>
    </source>
</evidence>
<dbReference type="InterPro" id="IPR015946">
    <property type="entry name" value="KH_dom-like_a/b"/>
</dbReference>